<evidence type="ECO:0000313" key="4">
    <source>
        <dbReference type="Proteomes" id="UP000634136"/>
    </source>
</evidence>
<feature type="compositionally biased region" description="Basic and acidic residues" evidence="1">
    <location>
        <begin position="181"/>
        <end position="196"/>
    </location>
</feature>
<evidence type="ECO:0000313" key="3">
    <source>
        <dbReference type="EMBL" id="KAF7822230.1"/>
    </source>
</evidence>
<feature type="region of interest" description="Disordered" evidence="1">
    <location>
        <begin position="134"/>
        <end position="246"/>
    </location>
</feature>
<dbReference type="EMBL" id="JAAIUW010000008">
    <property type="protein sequence ID" value="KAF7822230.1"/>
    <property type="molecule type" value="Genomic_DNA"/>
</dbReference>
<protein>
    <recommendedName>
        <fullName evidence="2">Reverse transcriptase zinc-binding domain-containing protein</fullName>
    </recommendedName>
</protein>
<dbReference type="AlphaFoldDB" id="A0A834WG94"/>
<feature type="compositionally biased region" description="Polar residues" evidence="1">
    <location>
        <begin position="138"/>
        <end position="156"/>
    </location>
</feature>
<dbReference type="InterPro" id="IPR053151">
    <property type="entry name" value="RNase_H-like"/>
</dbReference>
<evidence type="ECO:0000259" key="2">
    <source>
        <dbReference type="Pfam" id="PF13966"/>
    </source>
</evidence>
<feature type="compositionally biased region" description="Basic and acidic residues" evidence="1">
    <location>
        <begin position="24"/>
        <end position="36"/>
    </location>
</feature>
<gene>
    <name evidence="3" type="ORF">G2W53_027685</name>
</gene>
<keyword evidence="4" id="KW-1185">Reference proteome</keyword>
<feature type="compositionally biased region" description="Low complexity" evidence="1">
    <location>
        <begin position="268"/>
        <end position="286"/>
    </location>
</feature>
<dbReference type="Proteomes" id="UP000634136">
    <property type="component" value="Unassembled WGS sequence"/>
</dbReference>
<evidence type="ECO:0000256" key="1">
    <source>
        <dbReference type="SAM" id="MobiDB-lite"/>
    </source>
</evidence>
<feature type="domain" description="Reverse transcriptase zinc-binding" evidence="2">
    <location>
        <begin position="395"/>
        <end position="481"/>
    </location>
</feature>
<reference evidence="3" key="1">
    <citation type="submission" date="2020-09" db="EMBL/GenBank/DDBJ databases">
        <title>Genome-Enabled Discovery of Anthraquinone Biosynthesis in Senna tora.</title>
        <authorList>
            <person name="Kang S.-H."/>
            <person name="Pandey R.P."/>
            <person name="Lee C.-M."/>
            <person name="Sim J.-S."/>
            <person name="Jeong J.-T."/>
            <person name="Choi B.-S."/>
            <person name="Jung M."/>
            <person name="Ginzburg D."/>
            <person name="Zhao K."/>
            <person name="Won S.Y."/>
            <person name="Oh T.-J."/>
            <person name="Yu Y."/>
            <person name="Kim N.-H."/>
            <person name="Lee O.R."/>
            <person name="Lee T.-H."/>
            <person name="Bashyal P."/>
            <person name="Kim T.-S."/>
            <person name="Lee W.-H."/>
            <person name="Kawkins C."/>
            <person name="Kim C.-K."/>
            <person name="Kim J.S."/>
            <person name="Ahn B.O."/>
            <person name="Rhee S.Y."/>
            <person name="Sohng J.K."/>
        </authorList>
    </citation>
    <scope>NUCLEOTIDE SEQUENCE</scope>
    <source>
        <tissue evidence="3">Leaf</tissue>
    </source>
</reference>
<proteinExistence type="predicted"/>
<accession>A0A834WG94</accession>
<organism evidence="3 4">
    <name type="scientific">Senna tora</name>
    <dbReference type="NCBI Taxonomy" id="362788"/>
    <lineage>
        <taxon>Eukaryota</taxon>
        <taxon>Viridiplantae</taxon>
        <taxon>Streptophyta</taxon>
        <taxon>Embryophyta</taxon>
        <taxon>Tracheophyta</taxon>
        <taxon>Spermatophyta</taxon>
        <taxon>Magnoliopsida</taxon>
        <taxon>eudicotyledons</taxon>
        <taxon>Gunneridae</taxon>
        <taxon>Pentapetalae</taxon>
        <taxon>rosids</taxon>
        <taxon>fabids</taxon>
        <taxon>Fabales</taxon>
        <taxon>Fabaceae</taxon>
        <taxon>Caesalpinioideae</taxon>
        <taxon>Cassia clade</taxon>
        <taxon>Senna</taxon>
    </lineage>
</organism>
<dbReference type="PANTHER" id="PTHR47723">
    <property type="entry name" value="OS05G0353850 PROTEIN"/>
    <property type="match status" value="1"/>
</dbReference>
<dbReference type="InterPro" id="IPR026960">
    <property type="entry name" value="RVT-Znf"/>
</dbReference>
<dbReference type="PANTHER" id="PTHR47723:SF19">
    <property type="entry name" value="POLYNUCLEOTIDYL TRANSFERASE, RIBONUCLEASE H-LIKE SUPERFAMILY PROTEIN"/>
    <property type="match status" value="1"/>
</dbReference>
<feature type="region of interest" description="Disordered" evidence="1">
    <location>
        <begin position="259"/>
        <end position="300"/>
    </location>
</feature>
<name>A0A834WG94_9FABA</name>
<dbReference type="Pfam" id="PF13966">
    <property type="entry name" value="zf-RVT"/>
    <property type="match status" value="1"/>
</dbReference>
<feature type="region of interest" description="Disordered" evidence="1">
    <location>
        <begin position="1"/>
        <end position="37"/>
    </location>
</feature>
<feature type="compositionally biased region" description="Acidic residues" evidence="1">
    <location>
        <begin position="11"/>
        <end position="23"/>
    </location>
</feature>
<comment type="caution">
    <text evidence="3">The sequence shown here is derived from an EMBL/GenBank/DDBJ whole genome shotgun (WGS) entry which is preliminary data.</text>
</comment>
<sequence>MESRTLQEGAPENEDITTEEEDQLDRSTKKVKRDGDLEGQLDLQMSEAEHIQETSGCQSDSSNLVPEEISDERMVEAVLEIPIVKPVNEILWKPDSGPNLSYKEKLLGDRKQIEVGEEAQGPWMYVQRFNRRKPKVGNTANKSISSGEPSTGTGSRFQALAQMNDKGDDKADTEEIVGEPSVKKDEIQIAEPEKPNHGNQTQGKARGLKVKTKKMEIGTVTPKKPGAVTQLSSENNRKNTKQPHEKAADHIVVTSVGATRKQHTQAGPAKSPARSANNANKAAPKALTDVTRPKQKKPPDFKESLHLIKMAEKELVLSNWRIVVLRSKVVPASGELSPTLALTLSFTTDSGDWDWNLLYNIIPREVLASIEPIHPPNSQAGHDRVAWIHSGDGHFSIKSAYNSLMTKGNHNTREPWKLIWKCPTLERVKVFLWSLGHDSIMTNVQRKRRNFCNSDTCQLCGIEAETSLHALRDCTKVRDVWKKLLDKGKWQVFFNSDLKSWLHSNLNSRGEDWNALFAICCWCIWKRRSKVIFNNYQLEISSIMEMIDFYMKGFKEAGLVGIVLRRKRQSKEMQIKWHPPNNQWVKLNVDGSHWAHADSTSCGGVLRDANGRWIRGFTRKMGKGNPLWLRLGL</sequence>
<dbReference type="OrthoDB" id="1705419at2759"/>